<dbReference type="EMBL" id="MT631383">
    <property type="protein sequence ID" value="QNO49565.1"/>
    <property type="molecule type" value="Genomic_DNA"/>
</dbReference>
<protein>
    <submittedName>
        <fullName evidence="2">Uncharacterized protein</fullName>
    </submittedName>
</protein>
<organism evidence="2">
    <name type="scientific">Candidatus Methanogaster sp. ANME-2c ERB4</name>
    <dbReference type="NCBI Taxonomy" id="2759911"/>
    <lineage>
        <taxon>Archaea</taxon>
        <taxon>Methanobacteriati</taxon>
        <taxon>Methanobacteriota</taxon>
        <taxon>Stenosarchaea group</taxon>
        <taxon>Methanomicrobia</taxon>
        <taxon>Methanosarcinales</taxon>
        <taxon>ANME-2 cluster</taxon>
        <taxon>Candidatus Methanogasteraceae</taxon>
        <taxon>Candidatus Methanogaster</taxon>
    </lineage>
</organism>
<name>A0A7G9YNI1_9EURY</name>
<reference evidence="2" key="1">
    <citation type="submission" date="2020-06" db="EMBL/GenBank/DDBJ databases">
        <title>Unique genomic features of the anaerobic methanotrophic archaea.</title>
        <authorList>
            <person name="Chadwick G.L."/>
            <person name="Skennerton C.T."/>
            <person name="Laso-Perez R."/>
            <person name="Leu A.O."/>
            <person name="Speth D.R."/>
            <person name="Yu H."/>
            <person name="Morgan-Lang C."/>
            <person name="Hatzenpichler R."/>
            <person name="Goudeau D."/>
            <person name="Malmstrom R."/>
            <person name="Brazelton W.J."/>
            <person name="Woyke T."/>
            <person name="Hallam S.J."/>
            <person name="Tyson G.W."/>
            <person name="Wegener G."/>
            <person name="Boetius A."/>
            <person name="Orphan V."/>
        </authorList>
    </citation>
    <scope>NUCLEOTIDE SEQUENCE</scope>
</reference>
<evidence type="ECO:0000256" key="1">
    <source>
        <dbReference type="SAM" id="MobiDB-lite"/>
    </source>
</evidence>
<dbReference type="AlphaFoldDB" id="A0A7G9YNI1"/>
<accession>A0A7G9YNI1</accession>
<feature type="region of interest" description="Disordered" evidence="1">
    <location>
        <begin position="16"/>
        <end position="39"/>
    </location>
</feature>
<gene>
    <name evidence="2" type="ORF">IDCAPMJN_00001</name>
</gene>
<proteinExistence type="predicted"/>
<evidence type="ECO:0000313" key="2">
    <source>
        <dbReference type="EMBL" id="QNO49565.1"/>
    </source>
</evidence>
<sequence>MFSFFVFNTPAVLPSETAASNRSSASSFGSTSASYSTPSIKRLKPEMNAESGIRNLNSSSVAVSCGFVSFSSMLVIA</sequence>